<dbReference type="Pfam" id="PF01323">
    <property type="entry name" value="DSBA"/>
    <property type="match status" value="1"/>
</dbReference>
<gene>
    <name evidence="7" type="primary">dsbA</name>
    <name evidence="7" type="ORF">IMCC3135_00700</name>
</gene>
<dbReference type="InterPro" id="IPR001853">
    <property type="entry name" value="DSBA-like_thioredoxin_dom"/>
</dbReference>
<dbReference type="EMBL" id="CP018632">
    <property type="protein sequence ID" value="ASJ70266.1"/>
    <property type="molecule type" value="Genomic_DNA"/>
</dbReference>
<keyword evidence="5" id="KW-0676">Redox-active center</keyword>
<dbReference type="PANTHER" id="PTHR35891">
    <property type="entry name" value="THIOL:DISULFIDE INTERCHANGE PROTEIN DSBA"/>
    <property type="match status" value="1"/>
</dbReference>
<name>A0A2Z2NG66_9GAMM</name>
<dbReference type="InterPro" id="IPR036249">
    <property type="entry name" value="Thioredoxin-like_sf"/>
</dbReference>
<dbReference type="GO" id="GO:0016491">
    <property type="term" value="F:oxidoreductase activity"/>
    <property type="evidence" value="ECO:0007669"/>
    <property type="project" value="InterPro"/>
</dbReference>
<dbReference type="Proteomes" id="UP000250079">
    <property type="component" value="Chromosome"/>
</dbReference>
<dbReference type="PROSITE" id="PS00194">
    <property type="entry name" value="THIOREDOXIN_1"/>
    <property type="match status" value="1"/>
</dbReference>
<dbReference type="CDD" id="cd03019">
    <property type="entry name" value="DsbA_DsbA"/>
    <property type="match status" value="1"/>
</dbReference>
<keyword evidence="4" id="KW-1015">Disulfide bond</keyword>
<evidence type="ECO:0000256" key="2">
    <source>
        <dbReference type="ARBA" id="ARBA00013831"/>
    </source>
</evidence>
<evidence type="ECO:0000256" key="1">
    <source>
        <dbReference type="ARBA" id="ARBA00005791"/>
    </source>
</evidence>
<dbReference type="InterPro" id="IPR006311">
    <property type="entry name" value="TAT_signal"/>
</dbReference>
<feature type="domain" description="DSBA-like thioredoxin" evidence="6">
    <location>
        <begin position="98"/>
        <end position="193"/>
    </location>
</feature>
<dbReference type="InterPro" id="IPR050824">
    <property type="entry name" value="Thiol_disulfide_DsbA"/>
</dbReference>
<accession>A0A2Z2NG66</accession>
<organism evidence="7 8">
    <name type="scientific">Granulosicoccus antarcticus IMCC3135</name>
    <dbReference type="NCBI Taxonomy" id="1192854"/>
    <lineage>
        <taxon>Bacteria</taxon>
        <taxon>Pseudomonadati</taxon>
        <taxon>Pseudomonadota</taxon>
        <taxon>Gammaproteobacteria</taxon>
        <taxon>Chromatiales</taxon>
        <taxon>Granulosicoccaceae</taxon>
        <taxon>Granulosicoccus</taxon>
    </lineage>
</organism>
<comment type="similarity">
    <text evidence="1">Belongs to the thioredoxin family. DsbA subfamily.</text>
</comment>
<dbReference type="AlphaFoldDB" id="A0A2Z2NG66"/>
<dbReference type="SUPFAM" id="SSF52833">
    <property type="entry name" value="Thioredoxin-like"/>
    <property type="match status" value="1"/>
</dbReference>
<evidence type="ECO:0000313" key="8">
    <source>
        <dbReference type="Proteomes" id="UP000250079"/>
    </source>
</evidence>
<dbReference type="RefSeq" id="WP_088915824.1">
    <property type="nucleotide sequence ID" value="NZ_CP018632.1"/>
</dbReference>
<evidence type="ECO:0000256" key="3">
    <source>
        <dbReference type="ARBA" id="ARBA00022729"/>
    </source>
</evidence>
<evidence type="ECO:0000259" key="6">
    <source>
        <dbReference type="Pfam" id="PF01323"/>
    </source>
</evidence>
<dbReference type="PANTHER" id="PTHR35891:SF2">
    <property type="entry name" value="THIOL:DISULFIDE INTERCHANGE PROTEIN DSBA"/>
    <property type="match status" value="1"/>
</dbReference>
<keyword evidence="8" id="KW-1185">Reference proteome</keyword>
<dbReference type="InterPro" id="IPR023205">
    <property type="entry name" value="DsbA/DsbL"/>
</dbReference>
<reference evidence="7 8" key="1">
    <citation type="submission" date="2016-12" db="EMBL/GenBank/DDBJ databases">
        <authorList>
            <person name="Song W.-J."/>
            <person name="Kurnit D.M."/>
        </authorList>
    </citation>
    <scope>NUCLEOTIDE SEQUENCE [LARGE SCALE GENOMIC DNA]</scope>
    <source>
        <strain evidence="7 8">IMCC3135</strain>
    </source>
</reference>
<proteinExistence type="inferred from homology"/>
<dbReference type="KEGG" id="gai:IMCC3135_00700"/>
<sequence length="220" mass="23740">MLFSRRGFLSATIKTTLAASVGSAGAIGLVGTAAAAGGYDLINPPQNTSTPDQVEVIEFFWLGCPHCYSFEPSISAWEESKPDNVAFIREAPPLNPSWEQHSRAFYAAQLMGHEEVFVKAMFNAIHEERKNMRNPEVIAELAATLGMDKDKFRKTMDSFGVQTKLNRSMQLAKAAGLSGVPSVVINGKYLTGASLAGGNDGIINVINETIAIEKQTMGLE</sequence>
<dbReference type="OrthoDB" id="9784896at2"/>
<evidence type="ECO:0000313" key="7">
    <source>
        <dbReference type="EMBL" id="ASJ70266.1"/>
    </source>
</evidence>
<dbReference type="InterPro" id="IPR017937">
    <property type="entry name" value="Thioredoxin_CS"/>
</dbReference>
<dbReference type="PROSITE" id="PS51318">
    <property type="entry name" value="TAT"/>
    <property type="match status" value="1"/>
</dbReference>
<protein>
    <recommendedName>
        <fullName evidence="2">Thiol:disulfide interchange protein DsbA</fullName>
    </recommendedName>
</protein>
<evidence type="ECO:0000256" key="4">
    <source>
        <dbReference type="ARBA" id="ARBA00023157"/>
    </source>
</evidence>
<evidence type="ECO:0000256" key="5">
    <source>
        <dbReference type="ARBA" id="ARBA00023284"/>
    </source>
</evidence>
<dbReference type="Gene3D" id="3.40.30.10">
    <property type="entry name" value="Glutaredoxin"/>
    <property type="match status" value="1"/>
</dbReference>
<keyword evidence="3" id="KW-0732">Signal</keyword>